<sequence length="189" mass="21619">MAVKTKWLAEGILPEELKKVLSSVAAKWGDVIDFNMLKVIHLSGAMTNEVYRITWPTTDDGLRNVLLRIYGEGVDVFFDRDEEIQTFDCLSKHGHGPRLLGQFTEGRVEEFIHAKTLSASDLHRMRNWLTKARNLCSNECAKEFHLDTLADEIDILEKGLSQTPGYYYNFYPGLEESERLVRSYLNSTG</sequence>
<dbReference type="Pfam" id="PF01633">
    <property type="entry name" value="Choline_kinase"/>
    <property type="match status" value="1"/>
</dbReference>
<dbReference type="GO" id="GO:0005737">
    <property type="term" value="C:cytoplasm"/>
    <property type="evidence" value="ECO:0007669"/>
    <property type="project" value="TreeGrafter"/>
</dbReference>
<dbReference type="Gene3D" id="3.30.200.20">
    <property type="entry name" value="Phosphorylase Kinase, domain 1"/>
    <property type="match status" value="1"/>
</dbReference>
<dbReference type="GO" id="GO:0004305">
    <property type="term" value="F:ethanolamine kinase activity"/>
    <property type="evidence" value="ECO:0007669"/>
    <property type="project" value="TreeGrafter"/>
</dbReference>
<organism evidence="2 3">
    <name type="scientific">Heracleum sosnowskyi</name>
    <dbReference type="NCBI Taxonomy" id="360622"/>
    <lineage>
        <taxon>Eukaryota</taxon>
        <taxon>Viridiplantae</taxon>
        <taxon>Streptophyta</taxon>
        <taxon>Embryophyta</taxon>
        <taxon>Tracheophyta</taxon>
        <taxon>Spermatophyta</taxon>
        <taxon>Magnoliopsida</taxon>
        <taxon>eudicotyledons</taxon>
        <taxon>Gunneridae</taxon>
        <taxon>Pentapetalae</taxon>
        <taxon>asterids</taxon>
        <taxon>campanulids</taxon>
        <taxon>Apiales</taxon>
        <taxon>Apiaceae</taxon>
        <taxon>Apioideae</taxon>
        <taxon>apioid superclade</taxon>
        <taxon>Tordylieae</taxon>
        <taxon>Tordyliinae</taxon>
        <taxon>Heracleum</taxon>
    </lineage>
</organism>
<proteinExistence type="inferred from homology"/>
<keyword evidence="2" id="KW-0808">Transferase</keyword>
<dbReference type="SUPFAM" id="SSF56112">
    <property type="entry name" value="Protein kinase-like (PK-like)"/>
    <property type="match status" value="1"/>
</dbReference>
<evidence type="ECO:0000313" key="2">
    <source>
        <dbReference type="EMBL" id="KAK1404168.1"/>
    </source>
</evidence>
<dbReference type="Proteomes" id="UP001237642">
    <property type="component" value="Unassembled WGS sequence"/>
</dbReference>
<accession>A0AAD8JI42</accession>
<dbReference type="PANTHER" id="PTHR22603">
    <property type="entry name" value="CHOLINE/ETHANOALAMINE KINASE"/>
    <property type="match status" value="1"/>
</dbReference>
<gene>
    <name evidence="2" type="ORF">POM88_003773</name>
</gene>
<dbReference type="GO" id="GO:0004103">
    <property type="term" value="F:choline kinase activity"/>
    <property type="evidence" value="ECO:0007669"/>
    <property type="project" value="TreeGrafter"/>
</dbReference>
<comment type="similarity">
    <text evidence="1">Belongs to the choline/ethanolamine kinase family.</text>
</comment>
<dbReference type="InterPro" id="IPR011009">
    <property type="entry name" value="Kinase-like_dom_sf"/>
</dbReference>
<evidence type="ECO:0000256" key="1">
    <source>
        <dbReference type="ARBA" id="ARBA00038211"/>
    </source>
</evidence>
<dbReference type="PANTHER" id="PTHR22603:SF93">
    <property type="entry name" value="RE24176P"/>
    <property type="match status" value="1"/>
</dbReference>
<keyword evidence="2" id="KW-0418">Kinase</keyword>
<keyword evidence="3" id="KW-1185">Reference proteome</keyword>
<dbReference type="AlphaFoldDB" id="A0AAD8JI42"/>
<evidence type="ECO:0000313" key="3">
    <source>
        <dbReference type="Proteomes" id="UP001237642"/>
    </source>
</evidence>
<dbReference type="GO" id="GO:0006646">
    <property type="term" value="P:phosphatidylethanolamine biosynthetic process"/>
    <property type="evidence" value="ECO:0007669"/>
    <property type="project" value="TreeGrafter"/>
</dbReference>
<name>A0AAD8JI42_9APIA</name>
<reference evidence="2" key="2">
    <citation type="submission" date="2023-05" db="EMBL/GenBank/DDBJ databases">
        <authorList>
            <person name="Schelkunov M.I."/>
        </authorList>
    </citation>
    <scope>NUCLEOTIDE SEQUENCE</scope>
    <source>
        <strain evidence="2">Hsosn_3</strain>
        <tissue evidence="2">Leaf</tissue>
    </source>
</reference>
<dbReference type="EMBL" id="JAUIZM010000001">
    <property type="protein sequence ID" value="KAK1404168.1"/>
    <property type="molecule type" value="Genomic_DNA"/>
</dbReference>
<comment type="caution">
    <text evidence="2">The sequence shown here is derived from an EMBL/GenBank/DDBJ whole genome shotgun (WGS) entry which is preliminary data.</text>
</comment>
<reference evidence="2" key="1">
    <citation type="submission" date="2023-02" db="EMBL/GenBank/DDBJ databases">
        <title>Genome of toxic invasive species Heracleum sosnowskyi carries increased number of genes despite the absence of recent whole-genome duplications.</title>
        <authorList>
            <person name="Schelkunov M."/>
            <person name="Shtratnikova V."/>
            <person name="Makarenko M."/>
            <person name="Klepikova A."/>
            <person name="Omelchenko D."/>
            <person name="Novikova G."/>
            <person name="Obukhova E."/>
            <person name="Bogdanov V."/>
            <person name="Penin A."/>
            <person name="Logacheva M."/>
        </authorList>
    </citation>
    <scope>NUCLEOTIDE SEQUENCE</scope>
    <source>
        <strain evidence="2">Hsosn_3</strain>
        <tissue evidence="2">Leaf</tissue>
    </source>
</reference>
<protein>
    <submittedName>
        <fullName evidence="2">Choline kinase 1</fullName>
    </submittedName>
</protein>